<dbReference type="NCBIfam" id="TIGR01319">
    <property type="entry name" value="glmL_fam"/>
    <property type="match status" value="1"/>
</dbReference>
<reference evidence="1 2" key="1">
    <citation type="submission" date="2013-12" db="EMBL/GenBank/DDBJ databases">
        <title>Comparative genomics of Petrotoga isolates.</title>
        <authorList>
            <person name="Nesbo C.L."/>
            <person name="Charchuk R."/>
            <person name="Chow K."/>
        </authorList>
    </citation>
    <scope>NUCLEOTIDE SEQUENCE [LARGE SCALE GENOMIC DNA]</scope>
    <source>
        <strain evidence="1 2">DSM 14811</strain>
    </source>
</reference>
<dbReference type="RefSeq" id="WP_103076198.1">
    <property type="nucleotide sequence ID" value="NZ_AZRN01000002.1"/>
</dbReference>
<dbReference type="PIRSF" id="PIRSF004729">
    <property type="entry name" value="MutL"/>
    <property type="match status" value="1"/>
</dbReference>
<dbReference type="Pfam" id="PF13941">
    <property type="entry name" value="MutL"/>
    <property type="match status" value="1"/>
</dbReference>
<comment type="caution">
    <text evidence="1">The sequence shown here is derived from an EMBL/GenBank/DDBJ whole genome shotgun (WGS) entry which is preliminary data.</text>
</comment>
<accession>A0A2K1PEZ4</accession>
<sequence length="451" mass="50251">MKIDLLVAEIGSTTTVITAYQLMEKSVKIIAQTESYTTIDKGDVTIGIEKALKNMEEKVKDKISWEKFLATSSAAGGLSMTVHGLVYDMTVRAAKEAALGAGAILKYITSGKLRETHLKQILKIKPKLILLSGGVDYGEEETVLYNAELLSNLPLDIPIIYAGNTAVKEEIEEIFKEKNKNIIITENVYPKIDHLNVEPARKIIQEVFSKHIIHAPGMEKIYDVVDEEVIPTPAAVMNTTELLNELYGDVLTIDIGGATTDIDSVTDGSPEIQKILISPQPRSKRTVDGDMGIYVNAHNVVEMIGKEQIKKDFENYEEILKNLSPYPQNDEQEKFATYLAKFCFLTSLKRHAGRIDYIFTPTGRKKVAQGKDLTAVKIIFGTGGILSRSKYKKEIFESLKQLKNSDDLLLPSKEVTFAYDKNYIFANIGVIANLDKEIAKKILQNDIECLP</sequence>
<name>A0A2K1PEZ4_9BACT</name>
<dbReference type="EMBL" id="AZRN01000002">
    <property type="protein sequence ID" value="PNS01345.1"/>
    <property type="molecule type" value="Genomic_DNA"/>
</dbReference>
<evidence type="ECO:0000313" key="2">
    <source>
        <dbReference type="Proteomes" id="UP000236604"/>
    </source>
</evidence>
<organism evidence="1 2">
    <name type="scientific">Petrotoga mexicana DSM 14811</name>
    <dbReference type="NCBI Taxonomy" id="1122954"/>
    <lineage>
        <taxon>Bacteria</taxon>
        <taxon>Thermotogati</taxon>
        <taxon>Thermotogota</taxon>
        <taxon>Thermotogae</taxon>
        <taxon>Petrotogales</taxon>
        <taxon>Petrotogaceae</taxon>
        <taxon>Petrotoga</taxon>
    </lineage>
</organism>
<gene>
    <name evidence="1" type="ORF">X927_00685</name>
</gene>
<protein>
    <submittedName>
        <fullName evidence="1">Reactivating factor for adenosylcobalamine-dependent D-ornithine aminomutase</fullName>
    </submittedName>
</protein>
<dbReference type="InterPro" id="IPR006230">
    <property type="entry name" value="MutL"/>
</dbReference>
<keyword evidence="2" id="KW-1185">Reference proteome</keyword>
<dbReference type="NCBIfam" id="NF040744">
    <property type="entry name" value="ornith_Or-4"/>
    <property type="match status" value="1"/>
</dbReference>
<evidence type="ECO:0000313" key="1">
    <source>
        <dbReference type="EMBL" id="PNS01345.1"/>
    </source>
</evidence>
<proteinExistence type="predicted"/>
<dbReference type="AlphaFoldDB" id="A0A2K1PEZ4"/>
<dbReference type="Proteomes" id="UP000236604">
    <property type="component" value="Unassembled WGS sequence"/>
</dbReference>